<gene>
    <name evidence="1" type="ORF">DHETER_LOCUS6062</name>
</gene>
<keyword evidence="2" id="KW-1185">Reference proteome</keyword>
<dbReference type="EMBL" id="CAJVPU010007303">
    <property type="protein sequence ID" value="CAG8571072.1"/>
    <property type="molecule type" value="Genomic_DNA"/>
</dbReference>
<evidence type="ECO:0000313" key="2">
    <source>
        <dbReference type="Proteomes" id="UP000789702"/>
    </source>
</evidence>
<feature type="non-terminal residue" evidence="1">
    <location>
        <position position="1"/>
    </location>
</feature>
<organism evidence="1 2">
    <name type="scientific">Dentiscutata heterogama</name>
    <dbReference type="NCBI Taxonomy" id="1316150"/>
    <lineage>
        <taxon>Eukaryota</taxon>
        <taxon>Fungi</taxon>
        <taxon>Fungi incertae sedis</taxon>
        <taxon>Mucoromycota</taxon>
        <taxon>Glomeromycotina</taxon>
        <taxon>Glomeromycetes</taxon>
        <taxon>Diversisporales</taxon>
        <taxon>Gigasporaceae</taxon>
        <taxon>Dentiscutata</taxon>
    </lineage>
</organism>
<proteinExistence type="predicted"/>
<name>A0ACA9M713_9GLOM</name>
<accession>A0ACA9M713</accession>
<reference evidence="1" key="1">
    <citation type="submission" date="2021-06" db="EMBL/GenBank/DDBJ databases">
        <authorList>
            <person name="Kallberg Y."/>
            <person name="Tangrot J."/>
            <person name="Rosling A."/>
        </authorList>
    </citation>
    <scope>NUCLEOTIDE SEQUENCE</scope>
    <source>
        <strain evidence="1">IL203A</strain>
    </source>
</reference>
<comment type="caution">
    <text evidence="1">The sequence shown here is derived from an EMBL/GenBank/DDBJ whole genome shotgun (WGS) entry which is preliminary data.</text>
</comment>
<sequence>IKNYARLNGRPYIIRYYGTSRLPDKGNYIIVMKYASSGNLENFLDKNTGLKSTEKLKILLHIAEGLEDIHNEKMWHGDFHSKNIVFDGQTPYICDLGCSCSATSSTTYTVGIVPYVAPEILSRGRGKYSKEADVYSFWNHYVSYYFW</sequence>
<dbReference type="Proteomes" id="UP000789702">
    <property type="component" value="Unassembled WGS sequence"/>
</dbReference>
<evidence type="ECO:0000313" key="1">
    <source>
        <dbReference type="EMBL" id="CAG8571072.1"/>
    </source>
</evidence>
<protein>
    <submittedName>
        <fullName evidence="1">7543_t:CDS:1</fullName>
    </submittedName>
</protein>